<protein>
    <submittedName>
        <fullName evidence="2">Metallohydrolase</fullName>
    </submittedName>
</protein>
<dbReference type="eggNOG" id="COG1235">
    <property type="taxonomic scope" value="Bacteria"/>
</dbReference>
<organism evidence="2 3">
    <name type="scientific">Anaerococcus lactolyticus S7-1-13</name>
    <dbReference type="NCBI Taxonomy" id="1284686"/>
    <lineage>
        <taxon>Bacteria</taxon>
        <taxon>Bacillati</taxon>
        <taxon>Bacillota</taxon>
        <taxon>Tissierellia</taxon>
        <taxon>Tissierellales</taxon>
        <taxon>Peptoniphilaceae</taxon>
        <taxon>Anaerococcus</taxon>
    </lineage>
</organism>
<dbReference type="OrthoDB" id="9781189at2"/>
<name>A0A095Y9W9_9FIRM</name>
<dbReference type="Pfam" id="PF12706">
    <property type="entry name" value="Lactamase_B_2"/>
    <property type="match status" value="1"/>
</dbReference>
<dbReference type="InterPro" id="IPR052533">
    <property type="entry name" value="WalJ/YycJ-like"/>
</dbReference>
<dbReference type="RefSeq" id="WP_037328390.1">
    <property type="nucleotide sequence ID" value="NZ_JRMW01000039.1"/>
</dbReference>
<dbReference type="SMART" id="SM00849">
    <property type="entry name" value="Lactamase_B"/>
    <property type="match status" value="1"/>
</dbReference>
<evidence type="ECO:0000313" key="2">
    <source>
        <dbReference type="EMBL" id="KGF03382.1"/>
    </source>
</evidence>
<dbReference type="SUPFAM" id="SSF56281">
    <property type="entry name" value="Metallo-hydrolase/oxidoreductase"/>
    <property type="match status" value="1"/>
</dbReference>
<dbReference type="AlphaFoldDB" id="A0A095Y9W9"/>
<accession>A0A095Y9W9</accession>
<dbReference type="Proteomes" id="UP000029579">
    <property type="component" value="Unassembled WGS sequence"/>
</dbReference>
<evidence type="ECO:0000259" key="1">
    <source>
        <dbReference type="SMART" id="SM00849"/>
    </source>
</evidence>
<proteinExistence type="predicted"/>
<sequence>MTKFVVLSSGSSGNSVFIDHDGTKILVDAGFSGRQIERLLESVGESATKLDGIFLTHEHADHAKGAAVLAKRFKIPLFANRGTWKAILPTTKNFSEELIGEFKSNEFLNFKSMDIYPISTYHDANEPVGFVLYLGNKKITLLTDTGMIDDKIAYQIQGSDIYYLEANHDLEALKMGPYPYNLKLRVMGKMGHLSNDQAAEILGDALEGRGESVFLSHLSTTNNTEALSLITVETYLKSLGLDTDKDIKLEVSKRYEPSRKVIL</sequence>
<keyword evidence="2" id="KW-0378">Hydrolase</keyword>
<dbReference type="PANTHER" id="PTHR47619:SF1">
    <property type="entry name" value="EXODEOXYRIBONUCLEASE WALJ"/>
    <property type="match status" value="1"/>
</dbReference>
<dbReference type="EMBL" id="JRMW01000039">
    <property type="protein sequence ID" value="KGF03382.1"/>
    <property type="molecule type" value="Genomic_DNA"/>
</dbReference>
<gene>
    <name evidence="2" type="ORF">HMPREF1630_07315</name>
</gene>
<comment type="caution">
    <text evidence="2">The sequence shown here is derived from an EMBL/GenBank/DDBJ whole genome shotgun (WGS) entry which is preliminary data.</text>
</comment>
<dbReference type="GO" id="GO:0016787">
    <property type="term" value="F:hydrolase activity"/>
    <property type="evidence" value="ECO:0007669"/>
    <property type="project" value="UniProtKB-KW"/>
</dbReference>
<dbReference type="InterPro" id="IPR036866">
    <property type="entry name" value="RibonucZ/Hydroxyglut_hydro"/>
</dbReference>
<dbReference type="InterPro" id="IPR001279">
    <property type="entry name" value="Metallo-B-lactamas"/>
</dbReference>
<dbReference type="PANTHER" id="PTHR47619">
    <property type="entry name" value="METALLO-HYDROLASE YYCJ-RELATED"/>
    <property type="match status" value="1"/>
</dbReference>
<reference evidence="2 3" key="1">
    <citation type="submission" date="2014-07" db="EMBL/GenBank/DDBJ databases">
        <authorList>
            <person name="McCorrison J."/>
            <person name="Sanka R."/>
            <person name="Torralba M."/>
            <person name="Gillis M."/>
            <person name="Haft D.H."/>
            <person name="Methe B."/>
            <person name="Sutton G."/>
            <person name="Nelson K.E."/>
        </authorList>
    </citation>
    <scope>NUCLEOTIDE SEQUENCE [LARGE SCALE GENOMIC DNA]</scope>
    <source>
        <strain evidence="2 3">S7-1-13</strain>
    </source>
</reference>
<feature type="domain" description="Metallo-beta-lactamase" evidence="1">
    <location>
        <begin position="12"/>
        <end position="190"/>
    </location>
</feature>
<dbReference type="Gene3D" id="3.60.15.10">
    <property type="entry name" value="Ribonuclease Z/Hydroxyacylglutathione hydrolase-like"/>
    <property type="match status" value="1"/>
</dbReference>
<evidence type="ECO:0000313" key="3">
    <source>
        <dbReference type="Proteomes" id="UP000029579"/>
    </source>
</evidence>